<feature type="compositionally biased region" description="Low complexity" evidence="1">
    <location>
        <begin position="189"/>
        <end position="199"/>
    </location>
</feature>
<organism evidence="2 3">
    <name type="scientific">Eumeta variegata</name>
    <name type="common">Bagworm moth</name>
    <name type="synonym">Eumeta japonica</name>
    <dbReference type="NCBI Taxonomy" id="151549"/>
    <lineage>
        <taxon>Eukaryota</taxon>
        <taxon>Metazoa</taxon>
        <taxon>Ecdysozoa</taxon>
        <taxon>Arthropoda</taxon>
        <taxon>Hexapoda</taxon>
        <taxon>Insecta</taxon>
        <taxon>Pterygota</taxon>
        <taxon>Neoptera</taxon>
        <taxon>Endopterygota</taxon>
        <taxon>Lepidoptera</taxon>
        <taxon>Glossata</taxon>
        <taxon>Ditrysia</taxon>
        <taxon>Tineoidea</taxon>
        <taxon>Psychidae</taxon>
        <taxon>Oiketicinae</taxon>
        <taxon>Eumeta</taxon>
    </lineage>
</organism>
<comment type="caution">
    <text evidence="2">The sequence shown here is derived from an EMBL/GenBank/DDBJ whole genome shotgun (WGS) entry which is preliminary data.</text>
</comment>
<evidence type="ECO:0000313" key="2">
    <source>
        <dbReference type="EMBL" id="GBP30423.1"/>
    </source>
</evidence>
<dbReference type="AlphaFoldDB" id="A0A4C1UV91"/>
<keyword evidence="3" id="KW-1185">Reference proteome</keyword>
<dbReference type="EMBL" id="BGZK01000233">
    <property type="protein sequence ID" value="GBP30423.1"/>
    <property type="molecule type" value="Genomic_DNA"/>
</dbReference>
<name>A0A4C1UV91_EUMVA</name>
<proteinExistence type="predicted"/>
<reference evidence="2 3" key="1">
    <citation type="journal article" date="2019" name="Commun. Biol.">
        <title>The bagworm genome reveals a unique fibroin gene that provides high tensile strength.</title>
        <authorList>
            <person name="Kono N."/>
            <person name="Nakamura H."/>
            <person name="Ohtoshi R."/>
            <person name="Tomita M."/>
            <person name="Numata K."/>
            <person name="Arakawa K."/>
        </authorList>
    </citation>
    <scope>NUCLEOTIDE SEQUENCE [LARGE SCALE GENOMIC DNA]</scope>
</reference>
<feature type="region of interest" description="Disordered" evidence="1">
    <location>
        <begin position="174"/>
        <end position="199"/>
    </location>
</feature>
<sequence>MPVRVAPYLSLDNSTIFISALMKFHRQEAISIVDHRAAMQYFDIAYLLQKSYPSPMIASTDTRRGLRGYGHEHRYLFYRQHLLILLLSLSLSLACRRAVTSRPRRGPPPVKCPSSKSVNRGCIERVFKTGQTRSQTKTEFSTSCVVTVSRMCSLSPVGFDTVLRPSMVPLSRPKLYEPPTANHENQFGSPAAADAVAASSAARRPKPCISFRSSFPAESPPGADNARN</sequence>
<accession>A0A4C1UV91</accession>
<evidence type="ECO:0000256" key="1">
    <source>
        <dbReference type="SAM" id="MobiDB-lite"/>
    </source>
</evidence>
<dbReference type="Proteomes" id="UP000299102">
    <property type="component" value="Unassembled WGS sequence"/>
</dbReference>
<feature type="region of interest" description="Disordered" evidence="1">
    <location>
        <begin position="209"/>
        <end position="228"/>
    </location>
</feature>
<evidence type="ECO:0000313" key="3">
    <source>
        <dbReference type="Proteomes" id="UP000299102"/>
    </source>
</evidence>
<gene>
    <name evidence="2" type="ORF">EVAR_20873_1</name>
</gene>
<protein>
    <submittedName>
        <fullName evidence="2">Uncharacterized protein</fullName>
    </submittedName>
</protein>